<feature type="non-terminal residue" evidence="5">
    <location>
        <position position="1"/>
    </location>
</feature>
<dbReference type="SUPFAM" id="SSF53335">
    <property type="entry name" value="S-adenosyl-L-methionine-dependent methyltransferases"/>
    <property type="match status" value="1"/>
</dbReference>
<dbReference type="CDD" id="cd02440">
    <property type="entry name" value="AdoMet_MTases"/>
    <property type="match status" value="1"/>
</dbReference>
<proteinExistence type="inferred from homology"/>
<sequence>VWAVEPNEEMRRKAEEELRDIPRLSFVKGTAEATGLHSQSVSFVTAAQAFHWFSPKAFRQECLRILRPNGMAVLVWNHRVEETEFAEQNKEIFQRFCPAFHGFSAGDGENKQTAMEVFFGDLPTCICLPHNLYYTKKKFIQRCLSSSYSLGPEDVEFEAYLAALERLFERYAQNEILCVPNETRTYWGRLDS</sequence>
<comment type="similarity">
    <text evidence="1">Belongs to the methyltransferase superfamily.</text>
</comment>
<name>A0A9D1FTW2_9FIRM</name>
<evidence type="ECO:0000256" key="3">
    <source>
        <dbReference type="ARBA" id="ARBA00022679"/>
    </source>
</evidence>
<organism evidence="5 6">
    <name type="scientific">Candidatus Caccousia stercoris</name>
    <dbReference type="NCBI Taxonomy" id="2840723"/>
    <lineage>
        <taxon>Bacteria</taxon>
        <taxon>Bacillati</taxon>
        <taxon>Bacillota</taxon>
        <taxon>Clostridia</taxon>
        <taxon>Eubacteriales</taxon>
        <taxon>Oscillospiraceae</taxon>
        <taxon>Oscillospiraceae incertae sedis</taxon>
        <taxon>Candidatus Caccousia</taxon>
    </lineage>
</organism>
<gene>
    <name evidence="5" type="ORF">IAD03_09955</name>
</gene>
<dbReference type="Gene3D" id="3.40.50.150">
    <property type="entry name" value="Vaccinia Virus protein VP39"/>
    <property type="match status" value="1"/>
</dbReference>
<feature type="domain" description="Methyltransferase type 11" evidence="4">
    <location>
        <begin position="1"/>
        <end position="73"/>
    </location>
</feature>
<dbReference type="EMBL" id="DVJM01000221">
    <property type="protein sequence ID" value="HIS79679.1"/>
    <property type="molecule type" value="Genomic_DNA"/>
</dbReference>
<dbReference type="Proteomes" id="UP000824141">
    <property type="component" value="Unassembled WGS sequence"/>
</dbReference>
<dbReference type="GO" id="GO:0008757">
    <property type="term" value="F:S-adenosylmethionine-dependent methyltransferase activity"/>
    <property type="evidence" value="ECO:0007669"/>
    <property type="project" value="InterPro"/>
</dbReference>
<dbReference type="InterPro" id="IPR029063">
    <property type="entry name" value="SAM-dependent_MTases_sf"/>
</dbReference>
<reference evidence="5" key="1">
    <citation type="submission" date="2020-10" db="EMBL/GenBank/DDBJ databases">
        <authorList>
            <person name="Gilroy R."/>
        </authorList>
    </citation>
    <scope>NUCLEOTIDE SEQUENCE</scope>
    <source>
        <strain evidence="5">6086</strain>
    </source>
</reference>
<reference evidence="5" key="2">
    <citation type="journal article" date="2021" name="PeerJ">
        <title>Extensive microbial diversity within the chicken gut microbiome revealed by metagenomics and culture.</title>
        <authorList>
            <person name="Gilroy R."/>
            <person name="Ravi A."/>
            <person name="Getino M."/>
            <person name="Pursley I."/>
            <person name="Horton D.L."/>
            <person name="Alikhan N.F."/>
            <person name="Baker D."/>
            <person name="Gharbi K."/>
            <person name="Hall N."/>
            <person name="Watson M."/>
            <person name="Adriaenssens E.M."/>
            <person name="Foster-Nyarko E."/>
            <person name="Jarju S."/>
            <person name="Secka A."/>
            <person name="Antonio M."/>
            <person name="Oren A."/>
            <person name="Chaudhuri R.R."/>
            <person name="La Ragione R."/>
            <person name="Hildebrand F."/>
            <person name="Pallen M.J."/>
        </authorList>
    </citation>
    <scope>NUCLEOTIDE SEQUENCE</scope>
    <source>
        <strain evidence="5">6086</strain>
    </source>
</reference>
<keyword evidence="2 5" id="KW-0489">Methyltransferase</keyword>
<dbReference type="Pfam" id="PF08241">
    <property type="entry name" value="Methyltransf_11"/>
    <property type="match status" value="1"/>
</dbReference>
<evidence type="ECO:0000256" key="1">
    <source>
        <dbReference type="ARBA" id="ARBA00008361"/>
    </source>
</evidence>
<evidence type="ECO:0000259" key="4">
    <source>
        <dbReference type="Pfam" id="PF08241"/>
    </source>
</evidence>
<evidence type="ECO:0000313" key="5">
    <source>
        <dbReference type="EMBL" id="HIS79679.1"/>
    </source>
</evidence>
<comment type="caution">
    <text evidence="5">The sequence shown here is derived from an EMBL/GenBank/DDBJ whole genome shotgun (WGS) entry which is preliminary data.</text>
</comment>
<dbReference type="InterPro" id="IPR051052">
    <property type="entry name" value="Diverse_substrate_MTase"/>
</dbReference>
<dbReference type="GO" id="GO:0032259">
    <property type="term" value="P:methylation"/>
    <property type="evidence" value="ECO:0007669"/>
    <property type="project" value="UniProtKB-KW"/>
</dbReference>
<evidence type="ECO:0000313" key="6">
    <source>
        <dbReference type="Proteomes" id="UP000824141"/>
    </source>
</evidence>
<dbReference type="InterPro" id="IPR013216">
    <property type="entry name" value="Methyltransf_11"/>
</dbReference>
<dbReference type="PANTHER" id="PTHR44942">
    <property type="entry name" value="METHYLTRANSF_11 DOMAIN-CONTAINING PROTEIN"/>
    <property type="match status" value="1"/>
</dbReference>
<evidence type="ECO:0000256" key="2">
    <source>
        <dbReference type="ARBA" id="ARBA00022603"/>
    </source>
</evidence>
<accession>A0A9D1FTW2</accession>
<dbReference type="AlphaFoldDB" id="A0A9D1FTW2"/>
<protein>
    <submittedName>
        <fullName evidence="5">Class I SAM-dependent methyltransferase</fullName>
    </submittedName>
</protein>
<dbReference type="PANTHER" id="PTHR44942:SF4">
    <property type="entry name" value="METHYLTRANSFERASE TYPE 11 DOMAIN-CONTAINING PROTEIN"/>
    <property type="match status" value="1"/>
</dbReference>
<keyword evidence="3" id="KW-0808">Transferase</keyword>